<feature type="domain" description="Carboxylesterase type B" evidence="1">
    <location>
        <begin position="2"/>
        <end position="312"/>
    </location>
</feature>
<reference evidence="2 3" key="1">
    <citation type="submission" date="2020-08" db="EMBL/GenBank/DDBJ databases">
        <title>Sequencing the genomes of 1000 actinobacteria strains.</title>
        <authorList>
            <person name="Klenk H.-P."/>
        </authorList>
    </citation>
    <scope>NUCLEOTIDE SEQUENCE [LARGE SCALE GENOMIC DNA]</scope>
    <source>
        <strain evidence="2 3">DSM 45784</strain>
    </source>
</reference>
<dbReference type="EMBL" id="JACHND010000001">
    <property type="protein sequence ID" value="MBB4703805.1"/>
    <property type="molecule type" value="Genomic_DNA"/>
</dbReference>
<accession>A0A7W7DD38</accession>
<protein>
    <submittedName>
        <fullName evidence="2">Carboxylesterase type B</fullName>
    </submittedName>
</protein>
<dbReference type="Gene3D" id="3.40.50.1820">
    <property type="entry name" value="alpha/beta hydrolase"/>
    <property type="match status" value="1"/>
</dbReference>
<dbReference type="Pfam" id="PF00135">
    <property type="entry name" value="COesterase"/>
    <property type="match status" value="1"/>
</dbReference>
<dbReference type="SUPFAM" id="SSF53474">
    <property type="entry name" value="alpha/beta-Hydrolases"/>
    <property type="match status" value="1"/>
</dbReference>
<dbReference type="AlphaFoldDB" id="A0A7W7DD38"/>
<evidence type="ECO:0000259" key="1">
    <source>
        <dbReference type="Pfam" id="PF00135"/>
    </source>
</evidence>
<dbReference type="InterPro" id="IPR002018">
    <property type="entry name" value="CarbesteraseB"/>
</dbReference>
<evidence type="ECO:0000313" key="2">
    <source>
        <dbReference type="EMBL" id="MBB4703805.1"/>
    </source>
</evidence>
<keyword evidence="3" id="KW-1185">Reference proteome</keyword>
<organism evidence="2 3">
    <name type="scientific">Sphaerisporangium siamense</name>
    <dbReference type="NCBI Taxonomy" id="795645"/>
    <lineage>
        <taxon>Bacteria</taxon>
        <taxon>Bacillati</taxon>
        <taxon>Actinomycetota</taxon>
        <taxon>Actinomycetes</taxon>
        <taxon>Streptosporangiales</taxon>
        <taxon>Streptosporangiaceae</taxon>
        <taxon>Sphaerisporangium</taxon>
    </lineage>
</organism>
<sequence length="319" mass="34694">MCAQTASPVAKGLFQKGIAMSGEYNSLRGVNTTWQAQDCKSRLPTLQEAGKAGERFAAALGCEAQGRDADRQVAACLRRIPAKTLLDKAGNGMAPDQGTLGPIVDGEILTMSPAEAFEKGRVNKVTLIHGVDRDETQMRVAETPEEYEALVKEQYGPLAREVFERYPLKRFPAPAPYVAFRTILADSNSVCPSLLNNERLSRHITVFGFVNANADAPPASFVDQSKPNGAFHVNENQFLQSAMTNASANQQTLGNQLVAQWTGFARTGDPTVDGTPYWSKYTRSNPAVMSLAPAGDSVMTTEIAKQHNCGFWNRYAPFD</sequence>
<dbReference type="Proteomes" id="UP000542210">
    <property type="component" value="Unassembled WGS sequence"/>
</dbReference>
<dbReference type="InterPro" id="IPR029058">
    <property type="entry name" value="AB_hydrolase_fold"/>
</dbReference>
<name>A0A7W7DD38_9ACTN</name>
<dbReference type="InterPro" id="IPR050309">
    <property type="entry name" value="Type-B_Carboxylest/Lipase"/>
</dbReference>
<evidence type="ECO:0000313" key="3">
    <source>
        <dbReference type="Proteomes" id="UP000542210"/>
    </source>
</evidence>
<proteinExistence type="predicted"/>
<dbReference type="PANTHER" id="PTHR11559">
    <property type="entry name" value="CARBOXYLESTERASE"/>
    <property type="match status" value="1"/>
</dbReference>
<comment type="caution">
    <text evidence="2">The sequence shown here is derived from an EMBL/GenBank/DDBJ whole genome shotgun (WGS) entry which is preliminary data.</text>
</comment>
<gene>
    <name evidence="2" type="ORF">BJ982_005349</name>
</gene>